<evidence type="ECO:0000256" key="1">
    <source>
        <dbReference type="SAM" id="MobiDB-lite"/>
    </source>
</evidence>
<protein>
    <recommendedName>
        <fullName evidence="5">Alanine and proline-rich secreted protein Apa</fullName>
    </recommendedName>
</protein>
<evidence type="ECO:0008006" key="5">
    <source>
        <dbReference type="Google" id="ProtNLM"/>
    </source>
</evidence>
<organism evidence="3 4">
    <name type="scientific">Kribbella lupini</name>
    <dbReference type="NCBI Taxonomy" id="291602"/>
    <lineage>
        <taxon>Bacteria</taxon>
        <taxon>Bacillati</taxon>
        <taxon>Actinomycetota</taxon>
        <taxon>Actinomycetes</taxon>
        <taxon>Propionibacteriales</taxon>
        <taxon>Kribbellaceae</taxon>
        <taxon>Kribbella</taxon>
    </lineage>
</organism>
<evidence type="ECO:0000256" key="2">
    <source>
        <dbReference type="SAM" id="Phobius"/>
    </source>
</evidence>
<keyword evidence="2" id="KW-1133">Transmembrane helix</keyword>
<dbReference type="RefSeq" id="WP_344177133.1">
    <property type="nucleotide sequence ID" value="NZ_BAAANC010000002.1"/>
</dbReference>
<keyword evidence="2" id="KW-0812">Transmembrane</keyword>
<reference evidence="3 4" key="1">
    <citation type="journal article" date="2019" name="Int. J. Syst. Evol. Microbiol.">
        <title>The Global Catalogue of Microorganisms (GCM) 10K type strain sequencing project: providing services to taxonomists for standard genome sequencing and annotation.</title>
        <authorList>
            <consortium name="The Broad Institute Genomics Platform"/>
            <consortium name="The Broad Institute Genome Sequencing Center for Infectious Disease"/>
            <person name="Wu L."/>
            <person name="Ma J."/>
        </authorList>
    </citation>
    <scope>NUCLEOTIDE SEQUENCE [LARGE SCALE GENOMIC DNA]</scope>
    <source>
        <strain evidence="3 4">JCM 14303</strain>
    </source>
</reference>
<dbReference type="Proteomes" id="UP001500363">
    <property type="component" value="Unassembled WGS sequence"/>
</dbReference>
<keyword evidence="2" id="KW-0472">Membrane</keyword>
<proteinExistence type="predicted"/>
<sequence length="379" mass="40176">MNTTPEISGYELDQRLLDHPLAEIWRGRSFTGMEVVVLVLSTAGADDPAVRDRLSQASRSAALGPQHEELPLWAANLTATRPYAVTQLVPGRSGAERLLDPLDGLLGNDEESLTAVRQQLAPYGAAPIAGEASQPDAGADARPPSNGAASSADRKKWPYVVAVVVVLAVFSITYSVGAAIKSATSDVDPVVPPPAAVSPGAMPTGVLSPGIDKMTSVPWSRSKPFAPVVGAIYPLGADLQVARQLDLPFEFGFPQPPVLDEKLAAESSTTIYRRVHTGTTPAGLDLRIALRPCTDQAACLAGRAAFDKEWSTTYKTAAPTTPRNSTTWYAVSSKPYTLVMSHIFSSQGRWWLVGAAAVAAPGEEPAAQKVINDIWRQTS</sequence>
<evidence type="ECO:0000313" key="3">
    <source>
        <dbReference type="EMBL" id="GAA1537639.1"/>
    </source>
</evidence>
<keyword evidence="4" id="KW-1185">Reference proteome</keyword>
<evidence type="ECO:0000313" key="4">
    <source>
        <dbReference type="Proteomes" id="UP001500363"/>
    </source>
</evidence>
<gene>
    <name evidence="3" type="ORF">GCM10009741_45420</name>
</gene>
<dbReference type="EMBL" id="BAAANC010000002">
    <property type="protein sequence ID" value="GAA1537639.1"/>
    <property type="molecule type" value="Genomic_DNA"/>
</dbReference>
<feature type="region of interest" description="Disordered" evidence="1">
    <location>
        <begin position="128"/>
        <end position="151"/>
    </location>
</feature>
<feature type="transmembrane region" description="Helical" evidence="2">
    <location>
        <begin position="159"/>
        <end position="180"/>
    </location>
</feature>
<comment type="caution">
    <text evidence="3">The sequence shown here is derived from an EMBL/GenBank/DDBJ whole genome shotgun (WGS) entry which is preliminary data.</text>
</comment>
<name>A0ABN2BB77_9ACTN</name>
<accession>A0ABN2BB77</accession>